<evidence type="ECO:0000313" key="1">
    <source>
        <dbReference type="EMBL" id="KAG5772812.1"/>
    </source>
</evidence>
<organism evidence="1 2">
    <name type="scientific">Fusarium xylarioides</name>
    <dbReference type="NCBI Taxonomy" id="221167"/>
    <lineage>
        <taxon>Eukaryota</taxon>
        <taxon>Fungi</taxon>
        <taxon>Dikarya</taxon>
        <taxon>Ascomycota</taxon>
        <taxon>Pezizomycotina</taxon>
        <taxon>Sordariomycetes</taxon>
        <taxon>Hypocreomycetidae</taxon>
        <taxon>Hypocreales</taxon>
        <taxon>Nectriaceae</taxon>
        <taxon>Fusarium</taxon>
        <taxon>Fusarium fujikuroi species complex</taxon>
    </lineage>
</organism>
<reference evidence="1" key="1">
    <citation type="journal article" date="2020" name="bioRxiv">
        <title>Historical genomics reveals the evolutionary mechanisms behind multiple outbreaks of the host-specific coffee wilt pathogen Fusarium xylarioides.</title>
        <authorList>
            <person name="Peck D."/>
            <person name="Nowell R.W."/>
            <person name="Flood J."/>
            <person name="Ryan M.J."/>
            <person name="Barraclough T.G."/>
        </authorList>
    </citation>
    <scope>NUCLEOTIDE SEQUENCE</scope>
    <source>
        <strain evidence="1">IMI 127659i</strain>
    </source>
</reference>
<keyword evidence="2" id="KW-1185">Reference proteome</keyword>
<gene>
    <name evidence="1" type="ORF">H9Q72_001119</name>
</gene>
<protein>
    <submittedName>
        <fullName evidence="1">Uncharacterized protein</fullName>
    </submittedName>
</protein>
<proteinExistence type="predicted"/>
<evidence type="ECO:0000313" key="2">
    <source>
        <dbReference type="Proteomes" id="UP000750502"/>
    </source>
</evidence>
<dbReference type="Proteomes" id="UP000750502">
    <property type="component" value="Unassembled WGS sequence"/>
</dbReference>
<dbReference type="AlphaFoldDB" id="A0A9P7L676"/>
<reference evidence="1" key="2">
    <citation type="submission" date="2020-10" db="EMBL/GenBank/DDBJ databases">
        <authorList>
            <person name="Peck L.D."/>
            <person name="Nowell R.W."/>
            <person name="Flood J."/>
            <person name="Ryan M.J."/>
            <person name="Barraclough T.G."/>
        </authorList>
    </citation>
    <scope>NUCLEOTIDE SEQUENCE</scope>
    <source>
        <strain evidence="1">IMI 127659i</strain>
    </source>
</reference>
<name>A0A9P7L676_9HYPO</name>
<sequence length="166" mass="19295">MCRLKGQEGPHRLASLDMFENNDYLRFDLEHPRQAAFVRVFVEDDLTNPGTAFKFNFVDFGDSTAAGKYVANVQPNGLEQSTPSDPKQKQIDDTFWRHYCEANEMRYLPKYAEYGRVANVRRNINKKFRFPPSWNPERLTTIPSQIKAYLNPKSRKVVSTAEAERK</sequence>
<dbReference type="OrthoDB" id="5103804at2759"/>
<comment type="caution">
    <text evidence="1">The sequence shown here is derived from an EMBL/GenBank/DDBJ whole genome shotgun (WGS) entry which is preliminary data.</text>
</comment>
<dbReference type="EMBL" id="JADFTT010000018">
    <property type="protein sequence ID" value="KAG5772812.1"/>
    <property type="molecule type" value="Genomic_DNA"/>
</dbReference>
<accession>A0A9P7L676</accession>